<evidence type="ECO:0000256" key="4">
    <source>
        <dbReference type="ARBA" id="ARBA00023136"/>
    </source>
</evidence>
<proteinExistence type="predicted"/>
<dbReference type="InterPro" id="IPR007110">
    <property type="entry name" value="Ig-like_dom"/>
</dbReference>
<evidence type="ECO:0000313" key="10">
    <source>
        <dbReference type="Proteomes" id="UP000288216"/>
    </source>
</evidence>
<accession>A0A401PUR3</accession>
<evidence type="ECO:0000256" key="7">
    <source>
        <dbReference type="SAM" id="SignalP"/>
    </source>
</evidence>
<evidence type="ECO:0000256" key="6">
    <source>
        <dbReference type="ARBA" id="ARBA00023319"/>
    </source>
</evidence>
<dbReference type="STRING" id="75743.A0A401PUR3"/>
<keyword evidence="4" id="KW-0472">Membrane</keyword>
<feature type="chain" id="PRO_5019393238" description="Ig-like domain-containing protein" evidence="7">
    <location>
        <begin position="19"/>
        <end position="152"/>
    </location>
</feature>
<name>A0A401PUR3_SCYTO</name>
<dbReference type="SMART" id="SM00406">
    <property type="entry name" value="IGv"/>
    <property type="match status" value="1"/>
</dbReference>
<dbReference type="SMART" id="SM00409">
    <property type="entry name" value="IG"/>
    <property type="match status" value="1"/>
</dbReference>
<keyword evidence="3" id="KW-1133">Transmembrane helix</keyword>
<keyword evidence="6" id="KW-0393">Immunoglobulin domain</keyword>
<dbReference type="PROSITE" id="PS50835">
    <property type="entry name" value="IG_LIKE"/>
    <property type="match status" value="1"/>
</dbReference>
<dbReference type="Gene3D" id="2.60.40.10">
    <property type="entry name" value="Immunoglobulins"/>
    <property type="match status" value="1"/>
</dbReference>
<dbReference type="SUPFAM" id="SSF48726">
    <property type="entry name" value="Immunoglobulin"/>
    <property type="match status" value="1"/>
</dbReference>
<keyword evidence="5" id="KW-0675">Receptor</keyword>
<evidence type="ECO:0000259" key="8">
    <source>
        <dbReference type="PROSITE" id="PS50835"/>
    </source>
</evidence>
<dbReference type="OMA" id="CISCIAT"/>
<feature type="signal peptide" evidence="7">
    <location>
        <begin position="1"/>
        <end position="18"/>
    </location>
</feature>
<dbReference type="AlphaFoldDB" id="A0A401PUR3"/>
<reference evidence="9 10" key="1">
    <citation type="journal article" date="2018" name="Nat. Ecol. Evol.">
        <title>Shark genomes provide insights into elasmobranch evolution and the origin of vertebrates.</title>
        <authorList>
            <person name="Hara Y"/>
            <person name="Yamaguchi K"/>
            <person name="Onimaru K"/>
            <person name="Kadota M"/>
            <person name="Koyanagi M"/>
            <person name="Keeley SD"/>
            <person name="Tatsumi K"/>
            <person name="Tanaka K"/>
            <person name="Motone F"/>
            <person name="Kageyama Y"/>
            <person name="Nozu R"/>
            <person name="Adachi N"/>
            <person name="Nishimura O"/>
            <person name="Nakagawa R"/>
            <person name="Tanegashima C"/>
            <person name="Kiyatake I"/>
            <person name="Matsumoto R"/>
            <person name="Murakumo K"/>
            <person name="Nishida K"/>
            <person name="Terakita A"/>
            <person name="Kuratani S"/>
            <person name="Sato K"/>
            <person name="Hyodo S Kuraku.S."/>
        </authorList>
    </citation>
    <scope>NUCLEOTIDE SEQUENCE [LARGE SCALE GENOMIC DNA]</scope>
</reference>
<evidence type="ECO:0000256" key="3">
    <source>
        <dbReference type="ARBA" id="ARBA00022989"/>
    </source>
</evidence>
<evidence type="ECO:0000256" key="2">
    <source>
        <dbReference type="ARBA" id="ARBA00022692"/>
    </source>
</evidence>
<dbReference type="InterPro" id="IPR036179">
    <property type="entry name" value="Ig-like_dom_sf"/>
</dbReference>
<evidence type="ECO:0000256" key="1">
    <source>
        <dbReference type="ARBA" id="ARBA00004370"/>
    </source>
</evidence>
<dbReference type="PANTHER" id="PTHR19256:SF65">
    <property type="entry name" value="T CELL RECEPTOR GAMMA CONSTANT 1-RELATED"/>
    <property type="match status" value="1"/>
</dbReference>
<sequence>MLLPWVALVTLFTDGYFAQDLKQNQLSVTKVMTKSPTISCEVAESVSTSIIHWYKDTEGGQLVRILYFDGSVNRDSGFDEKFEAEKTGNRQYSLRITDLKPKDSATYYCAYWIHTALNSHSTCLQKLSTHYSSNSTPQPHPIELKTATISLS</sequence>
<keyword evidence="7" id="KW-0732">Signal</keyword>
<feature type="domain" description="Ig-like" evidence="8">
    <location>
        <begin position="4"/>
        <end position="109"/>
    </location>
</feature>
<organism evidence="9 10">
    <name type="scientific">Scyliorhinus torazame</name>
    <name type="common">Cloudy catshark</name>
    <name type="synonym">Catulus torazame</name>
    <dbReference type="NCBI Taxonomy" id="75743"/>
    <lineage>
        <taxon>Eukaryota</taxon>
        <taxon>Metazoa</taxon>
        <taxon>Chordata</taxon>
        <taxon>Craniata</taxon>
        <taxon>Vertebrata</taxon>
        <taxon>Chondrichthyes</taxon>
        <taxon>Elasmobranchii</taxon>
        <taxon>Galeomorphii</taxon>
        <taxon>Galeoidea</taxon>
        <taxon>Carcharhiniformes</taxon>
        <taxon>Scyliorhinidae</taxon>
        <taxon>Scyliorhinus</taxon>
    </lineage>
</organism>
<dbReference type="PANTHER" id="PTHR19256">
    <property type="entry name" value="T-CELL RECEPTOR GAMMA CHAIN"/>
    <property type="match status" value="1"/>
</dbReference>
<dbReference type="GO" id="GO:0016020">
    <property type="term" value="C:membrane"/>
    <property type="evidence" value="ECO:0007669"/>
    <property type="project" value="UniProtKB-SubCell"/>
</dbReference>
<dbReference type="EMBL" id="BFAA01017969">
    <property type="protein sequence ID" value="GCB76861.1"/>
    <property type="molecule type" value="Genomic_DNA"/>
</dbReference>
<dbReference type="InterPro" id="IPR003599">
    <property type="entry name" value="Ig_sub"/>
</dbReference>
<dbReference type="Pfam" id="PF07686">
    <property type="entry name" value="V-set"/>
    <property type="match status" value="1"/>
</dbReference>
<comment type="subcellular location">
    <subcellularLocation>
        <location evidence="1">Membrane</location>
    </subcellularLocation>
</comment>
<dbReference type="InterPro" id="IPR013783">
    <property type="entry name" value="Ig-like_fold"/>
</dbReference>
<comment type="caution">
    <text evidence="9">The sequence shown here is derived from an EMBL/GenBank/DDBJ whole genome shotgun (WGS) entry which is preliminary data.</text>
</comment>
<keyword evidence="10" id="KW-1185">Reference proteome</keyword>
<evidence type="ECO:0000313" key="9">
    <source>
        <dbReference type="EMBL" id="GCB76861.1"/>
    </source>
</evidence>
<protein>
    <recommendedName>
        <fullName evidence="8">Ig-like domain-containing protein</fullName>
    </recommendedName>
</protein>
<dbReference type="InterPro" id="IPR013106">
    <property type="entry name" value="Ig_V-set"/>
</dbReference>
<dbReference type="Proteomes" id="UP000288216">
    <property type="component" value="Unassembled WGS sequence"/>
</dbReference>
<keyword evidence="2" id="KW-0812">Transmembrane</keyword>
<evidence type="ECO:0000256" key="5">
    <source>
        <dbReference type="ARBA" id="ARBA00023170"/>
    </source>
</evidence>
<dbReference type="OrthoDB" id="9049585at2759"/>
<dbReference type="InterPro" id="IPR051117">
    <property type="entry name" value="TRG_var/const_region"/>
</dbReference>
<gene>
    <name evidence="9" type="ORF">scyTo_0021042</name>
</gene>